<organism evidence="2 3">
    <name type="scientific">Actinomadura spongiicola</name>
    <dbReference type="NCBI Taxonomy" id="2303421"/>
    <lineage>
        <taxon>Bacteria</taxon>
        <taxon>Bacillati</taxon>
        <taxon>Actinomycetota</taxon>
        <taxon>Actinomycetes</taxon>
        <taxon>Streptosporangiales</taxon>
        <taxon>Thermomonosporaceae</taxon>
        <taxon>Actinomadura</taxon>
    </lineage>
</organism>
<name>A0A372GF16_9ACTN</name>
<dbReference type="InterPro" id="IPR047880">
    <property type="entry name" value="MafI-like"/>
</dbReference>
<sequence length="84" mass="9446">MITELLEESPLTRGEVIGDVRHLMRVGEEELAFDAMCSWIYEDSHSITSAYYERLVVAAEEMDTPESVQKLVNSSKTDNPAPGR</sequence>
<accession>A0A372GF16</accession>
<dbReference type="OrthoDB" id="4274041at2"/>
<keyword evidence="3" id="KW-1185">Reference proteome</keyword>
<dbReference type="EMBL" id="QVNQ01000006">
    <property type="protein sequence ID" value="RFS83792.1"/>
    <property type="molecule type" value="Genomic_DNA"/>
</dbReference>
<protein>
    <recommendedName>
        <fullName evidence="4">MafI family immunity protein</fullName>
    </recommendedName>
</protein>
<evidence type="ECO:0000256" key="1">
    <source>
        <dbReference type="SAM" id="MobiDB-lite"/>
    </source>
</evidence>
<reference evidence="2 3" key="1">
    <citation type="submission" date="2018-08" db="EMBL/GenBank/DDBJ databases">
        <title>Actinomadura spongicola sp. nov., isolated from marine sponge Leucetta chagosensis.</title>
        <authorList>
            <person name="Li L."/>
            <person name="Lin H.W."/>
        </authorList>
    </citation>
    <scope>NUCLEOTIDE SEQUENCE [LARGE SCALE GENOMIC DNA]</scope>
    <source>
        <strain evidence="2 3">LHW52907</strain>
    </source>
</reference>
<dbReference type="AlphaFoldDB" id="A0A372GF16"/>
<proteinExistence type="predicted"/>
<feature type="region of interest" description="Disordered" evidence="1">
    <location>
        <begin position="63"/>
        <end position="84"/>
    </location>
</feature>
<evidence type="ECO:0000313" key="3">
    <source>
        <dbReference type="Proteomes" id="UP000262882"/>
    </source>
</evidence>
<feature type="compositionally biased region" description="Polar residues" evidence="1">
    <location>
        <begin position="66"/>
        <end position="78"/>
    </location>
</feature>
<evidence type="ECO:0008006" key="4">
    <source>
        <dbReference type="Google" id="ProtNLM"/>
    </source>
</evidence>
<comment type="caution">
    <text evidence="2">The sequence shown here is derived from an EMBL/GenBank/DDBJ whole genome shotgun (WGS) entry which is preliminary data.</text>
</comment>
<evidence type="ECO:0000313" key="2">
    <source>
        <dbReference type="EMBL" id="RFS83792.1"/>
    </source>
</evidence>
<dbReference type="NCBIfam" id="NF033691">
    <property type="entry name" value="immunity_MafI"/>
    <property type="match status" value="1"/>
</dbReference>
<dbReference type="Proteomes" id="UP000262882">
    <property type="component" value="Unassembled WGS sequence"/>
</dbReference>
<gene>
    <name evidence="2" type="ORF">D0T12_21745</name>
</gene>